<gene>
    <name evidence="2" type="ORF">CDEB00056_LOCUS5974</name>
</gene>
<dbReference type="AlphaFoldDB" id="A0A7S3PZU6"/>
<feature type="region of interest" description="Disordered" evidence="1">
    <location>
        <begin position="491"/>
        <end position="525"/>
    </location>
</feature>
<feature type="compositionally biased region" description="Basic and acidic residues" evidence="1">
    <location>
        <begin position="913"/>
        <end position="933"/>
    </location>
</feature>
<feature type="compositionally biased region" description="Polar residues" evidence="1">
    <location>
        <begin position="492"/>
        <end position="502"/>
    </location>
</feature>
<feature type="region of interest" description="Disordered" evidence="1">
    <location>
        <begin position="1"/>
        <end position="174"/>
    </location>
</feature>
<feature type="region of interest" description="Disordered" evidence="1">
    <location>
        <begin position="642"/>
        <end position="715"/>
    </location>
</feature>
<feature type="region of interest" description="Disordered" evidence="1">
    <location>
        <begin position="400"/>
        <end position="452"/>
    </location>
</feature>
<feature type="compositionally biased region" description="Basic and acidic residues" evidence="1">
    <location>
        <begin position="70"/>
        <end position="81"/>
    </location>
</feature>
<dbReference type="EMBL" id="HBIO01007895">
    <property type="protein sequence ID" value="CAE0461133.1"/>
    <property type="molecule type" value="Transcribed_RNA"/>
</dbReference>
<feature type="region of interest" description="Disordered" evidence="1">
    <location>
        <begin position="899"/>
        <end position="956"/>
    </location>
</feature>
<name>A0A7S3PZU6_9STRA</name>
<evidence type="ECO:0000313" key="2">
    <source>
        <dbReference type="EMBL" id="CAE0461133.1"/>
    </source>
</evidence>
<feature type="region of interest" description="Disordered" evidence="1">
    <location>
        <begin position="324"/>
        <end position="353"/>
    </location>
</feature>
<feature type="compositionally biased region" description="Low complexity" evidence="1">
    <location>
        <begin position="165"/>
        <end position="174"/>
    </location>
</feature>
<feature type="compositionally biased region" description="Low complexity" evidence="1">
    <location>
        <begin position="86"/>
        <end position="100"/>
    </location>
</feature>
<feature type="compositionally biased region" description="Polar residues" evidence="1">
    <location>
        <begin position="40"/>
        <end position="69"/>
    </location>
</feature>
<organism evidence="2">
    <name type="scientific">Chaetoceros debilis</name>
    <dbReference type="NCBI Taxonomy" id="122233"/>
    <lineage>
        <taxon>Eukaryota</taxon>
        <taxon>Sar</taxon>
        <taxon>Stramenopiles</taxon>
        <taxon>Ochrophyta</taxon>
        <taxon>Bacillariophyta</taxon>
        <taxon>Coscinodiscophyceae</taxon>
        <taxon>Chaetocerotophycidae</taxon>
        <taxon>Chaetocerotales</taxon>
        <taxon>Chaetocerotaceae</taxon>
        <taxon>Chaetoceros</taxon>
    </lineage>
</organism>
<proteinExistence type="predicted"/>
<feature type="compositionally biased region" description="Low complexity" evidence="1">
    <location>
        <begin position="934"/>
        <end position="944"/>
    </location>
</feature>
<feature type="compositionally biased region" description="Low complexity" evidence="1">
    <location>
        <begin position="1"/>
        <end position="14"/>
    </location>
</feature>
<accession>A0A7S3PZU6</accession>
<sequence>MITRSRISTRSSARLICKKGKENQETEHQDSGCEKEFHKPQNTSEPTYCSAQQIPGKNTSETTTHATSWSKERDLPVHFLEKTAGSNSSTSIVSSTSISSPGKKEGRTTTSKRGGRCSPRIGESPRASSKKSEDQRKSSAGSEPIQILQDHIKNTSNKNKVPCETSSSSSMTTPSTAAANAAAAAMGYYNNHAEDEAFRAACHHARDARNCGEVYDPNKRATEKHRLREYDDGNREKTSNLQQNVFRRQRKESVPVPAMSSNSVTIEEKQMTTSIKNGIRRPNSPFGSTVRVMGSATAFHISRSKNCSEKFSYPMRTNIFKRPSNIQSSNAQSQTPSSVFQEQTMQPSANDNIEEPSARDLLLSLKSGSKSFELKSPSCSPASSLKSSHVERQNFEVSIAPVDDNGKRATVPLSPEAPPRIQHAHHQRSKSESLFFDPKTPKTPLRMDFPKSGQNLVGTPSFSLFDQTSFDSFGDADHYLRSPHGADPSLHGTFSLNASGDESSPRKSSLVSSPGHISRLSFSPGLRNPKSDIRDVIVDSSPPIVLDNVVINKVIDEVSNVPLLPKADSPPRRHLVNKNTMILKPSNKVRNKIPTPEYSKQQGSLKNISRVELEHERQDISTSQSRGFAPAFRHPIHRRAPTTTSMRRAYPAGQNNHSPVYHNNVEPPQGRRINRQGPMCGSRSGPGPSKDTRNTMPPNVFSSSPPTPKASKYEKKPTSLVDVDAHTICARLLDHKNAFMKCQFLLPGFRDALASAEAIARDELRKPIEIEIEIETTIANNSHAIVSNVAMTATNLAAKKAAIIIEREKAKKSLIIAQRRIQSAIFAFGGNVSKKIKEPNFDSSKSSIFRPKTANFNGLTKSRYDAAMANRYYEHENRISWEFETKSRVDDVSCISRYPSHSMHKRKPPTYELDVRTPKNYRGDSHIQDDHSDFISSSSSTSSSRATPTSNDQPKMRYRCKLCGQPKQNHKCPYQKSLQRSIGCTVYSAVNAYNATEPGKLAPALSEMNNFVLVTDNVSENTPARPVRGPLTLHPFSRIPRRAVPQVTPEVSRTSLPAKCPHLSPQSRPNVVSDNVAYTKAARYKQNVVKAVNFTPSAPGLNVRRKKVLSPSKAEALRQTSDNDHVFVEATHLRLEQFRSVSTVSHSTFQYTSIPLPYGQRKLLSDNLFELSKEVPSLTDDCAGILRQAREQQMWDLAVAELLSQMIVAIHCPKDDVRLDGLRRYLLSMGISC</sequence>
<feature type="compositionally biased region" description="Polar residues" evidence="1">
    <location>
        <begin position="694"/>
        <end position="704"/>
    </location>
</feature>
<protein>
    <submittedName>
        <fullName evidence="2">Uncharacterized protein</fullName>
    </submittedName>
</protein>
<feature type="compositionally biased region" description="Polar residues" evidence="1">
    <location>
        <begin position="324"/>
        <end position="351"/>
    </location>
</feature>
<evidence type="ECO:0000256" key="1">
    <source>
        <dbReference type="SAM" id="MobiDB-lite"/>
    </source>
</evidence>
<reference evidence="2" key="1">
    <citation type="submission" date="2021-01" db="EMBL/GenBank/DDBJ databases">
        <authorList>
            <person name="Corre E."/>
            <person name="Pelletier E."/>
            <person name="Niang G."/>
            <person name="Scheremetjew M."/>
            <person name="Finn R."/>
            <person name="Kale V."/>
            <person name="Holt S."/>
            <person name="Cochrane G."/>
            <person name="Meng A."/>
            <person name="Brown T."/>
            <person name="Cohen L."/>
        </authorList>
    </citation>
    <scope>NUCLEOTIDE SEQUENCE</scope>
    <source>
        <strain evidence="2">MM31A-1</strain>
    </source>
</reference>
<feature type="compositionally biased region" description="Basic and acidic residues" evidence="1">
    <location>
        <begin position="19"/>
        <end position="39"/>
    </location>
</feature>